<protein>
    <submittedName>
        <fullName evidence="1">Uncharacterized protein</fullName>
    </submittedName>
</protein>
<name>S7VBM7_9BACT</name>
<gene>
    <name evidence="1" type="ORF">ADICYQ_3413</name>
</gene>
<reference evidence="1 2" key="1">
    <citation type="journal article" date="2013" name="Genome Announc.">
        <title>Draft Genome Sequence of Cyclobacterium qasimii Strain M12-11BT, Isolated from Arctic Marine Sediment.</title>
        <authorList>
            <person name="Shivaji S."/>
            <person name="Ara S."/>
            <person name="Singh A."/>
            <person name="Kumar Pinnaka A."/>
        </authorList>
    </citation>
    <scope>NUCLEOTIDE SEQUENCE [LARGE SCALE GENOMIC DNA]</scope>
    <source>
        <strain evidence="1 2">M12-11B</strain>
    </source>
</reference>
<accession>S7VBM7</accession>
<dbReference type="AlphaFoldDB" id="S7VBM7"/>
<sequence length="54" mass="6408">MKNKAKSPKNPLQVGRVFYRNLLLWNTGHFKTFQLFQSESLHSFMRTAPLDRKV</sequence>
<organism evidence="1 2">
    <name type="scientific">Cyclobacterium qasimii M12-11B</name>
    <dbReference type="NCBI Taxonomy" id="641524"/>
    <lineage>
        <taxon>Bacteria</taxon>
        <taxon>Pseudomonadati</taxon>
        <taxon>Bacteroidota</taxon>
        <taxon>Cytophagia</taxon>
        <taxon>Cytophagales</taxon>
        <taxon>Cyclobacteriaceae</taxon>
        <taxon>Cyclobacterium</taxon>
    </lineage>
</organism>
<proteinExistence type="predicted"/>
<comment type="caution">
    <text evidence="1">The sequence shown here is derived from an EMBL/GenBank/DDBJ whole genome shotgun (WGS) entry which is preliminary data.</text>
</comment>
<dbReference type="Proteomes" id="UP000014974">
    <property type="component" value="Unassembled WGS sequence"/>
</dbReference>
<evidence type="ECO:0000313" key="2">
    <source>
        <dbReference type="Proteomes" id="UP000014974"/>
    </source>
</evidence>
<dbReference type="EMBL" id="ATNM01000118">
    <property type="protein sequence ID" value="EPR67625.1"/>
    <property type="molecule type" value="Genomic_DNA"/>
</dbReference>
<evidence type="ECO:0000313" key="1">
    <source>
        <dbReference type="EMBL" id="EPR67625.1"/>
    </source>
</evidence>